<evidence type="ECO:0000256" key="1">
    <source>
        <dbReference type="SAM" id="Phobius"/>
    </source>
</evidence>
<dbReference type="Proteomes" id="UP001518989">
    <property type="component" value="Unassembled WGS sequence"/>
</dbReference>
<keyword evidence="1" id="KW-0812">Transmembrane</keyword>
<name>A0ABS3KK75_9PROT</name>
<gene>
    <name evidence="2" type="ORF">IAI61_02440</name>
</gene>
<comment type="caution">
    <text evidence="2">The sequence shown here is derived from an EMBL/GenBank/DDBJ whole genome shotgun (WGS) entry which is preliminary data.</text>
</comment>
<evidence type="ECO:0000313" key="2">
    <source>
        <dbReference type="EMBL" id="MBO1077874.1"/>
    </source>
</evidence>
<protein>
    <submittedName>
        <fullName evidence="2">Uncharacterized protein</fullName>
    </submittedName>
</protein>
<proteinExistence type="predicted"/>
<keyword evidence="1" id="KW-0472">Membrane</keyword>
<accession>A0ABS3KK75</accession>
<keyword evidence="1" id="KW-1133">Transmembrane helix</keyword>
<reference evidence="2 3" key="1">
    <citation type="submission" date="2020-09" db="EMBL/GenBank/DDBJ databases">
        <title>Roseomonas.</title>
        <authorList>
            <person name="Zhu W."/>
        </authorList>
    </citation>
    <scope>NUCLEOTIDE SEQUENCE [LARGE SCALE GENOMIC DNA]</scope>
    <source>
        <strain evidence="2 3">573</strain>
    </source>
</reference>
<keyword evidence="3" id="KW-1185">Reference proteome</keyword>
<evidence type="ECO:0000313" key="3">
    <source>
        <dbReference type="Proteomes" id="UP001518989"/>
    </source>
</evidence>
<dbReference type="RefSeq" id="WP_207415269.1">
    <property type="nucleotide sequence ID" value="NZ_CP061179.1"/>
</dbReference>
<feature type="transmembrane region" description="Helical" evidence="1">
    <location>
        <begin position="18"/>
        <end position="36"/>
    </location>
</feature>
<sequence>MMHEAGAATWMSAAQRRLLLALLGGAAAMGLVGWAVPPAGAAFWAALLGGAAAGLVFGWWLGGAAAGQRLDRMLLGRFGPPAPAWAPSHPAAMEPSAREALERAAVPMLLSQLQEAGRSGGAPATVEPLLAMARDIMRQPVPPAREITLLVTALPPIVQAAGRKDRDVTSACALLQAALRSRVEEPDLSAQLDKLLAVPARRGRGRS</sequence>
<feature type="transmembrane region" description="Helical" evidence="1">
    <location>
        <begin position="42"/>
        <end position="67"/>
    </location>
</feature>
<organism evidence="2 3">
    <name type="scientific">Roseomonas haemaphysalidis</name>
    <dbReference type="NCBI Taxonomy" id="2768162"/>
    <lineage>
        <taxon>Bacteria</taxon>
        <taxon>Pseudomonadati</taxon>
        <taxon>Pseudomonadota</taxon>
        <taxon>Alphaproteobacteria</taxon>
        <taxon>Acetobacterales</taxon>
        <taxon>Roseomonadaceae</taxon>
        <taxon>Roseomonas</taxon>
    </lineage>
</organism>
<dbReference type="EMBL" id="JACTNG010000001">
    <property type="protein sequence ID" value="MBO1077874.1"/>
    <property type="molecule type" value="Genomic_DNA"/>
</dbReference>